<evidence type="ECO:0000259" key="1">
    <source>
        <dbReference type="Pfam" id="PF18566"/>
    </source>
</evidence>
<dbReference type="Pfam" id="PF18566">
    <property type="entry name" value="Ldi"/>
    <property type="match status" value="1"/>
</dbReference>
<keyword evidence="3" id="KW-1185">Reference proteome</keyword>
<name>A0ABS7GMP7_9HYPH</name>
<reference evidence="2 3" key="1">
    <citation type="journal article" date="2021" name="MBio">
        <title>Poor Competitiveness of Bradyrhizobium in Pigeon Pea Root Colonization in Indian Soils.</title>
        <authorList>
            <person name="Chalasani D."/>
            <person name="Basu A."/>
            <person name="Pullabhotla S.V.S.R.N."/>
            <person name="Jorrin B."/>
            <person name="Neal A.L."/>
            <person name="Poole P.S."/>
            <person name="Podile A.R."/>
            <person name="Tkacz A."/>
        </authorList>
    </citation>
    <scope>NUCLEOTIDE SEQUENCE [LARGE SCALE GENOMIC DNA]</scope>
    <source>
        <strain evidence="2 3">HU56</strain>
    </source>
</reference>
<dbReference type="EMBL" id="JAEUAK010000001">
    <property type="protein sequence ID" value="MBW9051062.1"/>
    <property type="molecule type" value="Genomic_DNA"/>
</dbReference>
<dbReference type="InterPro" id="IPR041411">
    <property type="entry name" value="Ldi"/>
</dbReference>
<proteinExistence type="predicted"/>
<accession>A0ABS7GMP7</accession>
<sequence>MSEYAKRGLDELQLGHLRHFDNLSRQLPNDWSLMKGRGVGQDDFGGYRFQLSYMAYALALTHYHRLPAAPAVFQPIFKRLIEKLLLPEVWMYWHNVSRGGSVFNAHLAGKYKEEWDPVGRDNIMYSAYVQSLTLLYDYLFDDHFYAEPGSLTFRHWSYFWGGDAKEFKYDQNSLNEHLYSLMVKSGYIGVACEPNCVFQICNQPAILGFRLHDLLHGGDRASQVTREYEAAWKEFGRTGENGHYHIMLSEDSRIARQNGAPYAWVDAWLGTLMNMWNRDFVKENYPTQVKDYLVEADAGLLSVKSVARPSIKGETVVNDDCDFGWVAAWASEMGDAKTLAGLMAYADRFFAPTWQNGGLYYPRNDTEFDEYGNRLLVEPQTGNVLLGYARLNVPDGLWALYNKPWSRDRFATPAVREVADDVEISQAYFDAEEATLHLRVRRLENRRGTGSVAIGPMEKGRSWTFSCDARQLASGAGAEITQASSDEIAVSENMLVFPSSYGASHSFRFKIQ</sequence>
<comment type="caution">
    <text evidence="2">The sequence shown here is derived from an EMBL/GenBank/DDBJ whole genome shotgun (WGS) entry which is preliminary data.</text>
</comment>
<feature type="domain" description="Linalool dehydratase/isomerase" evidence="1">
    <location>
        <begin position="48"/>
        <end position="366"/>
    </location>
</feature>
<dbReference type="Proteomes" id="UP000717752">
    <property type="component" value="Unassembled WGS sequence"/>
</dbReference>
<dbReference type="RefSeq" id="WP_220332602.1">
    <property type="nucleotide sequence ID" value="NZ_JAEUAK010000001.1"/>
</dbReference>
<evidence type="ECO:0000313" key="3">
    <source>
        <dbReference type="Proteomes" id="UP000717752"/>
    </source>
</evidence>
<organism evidence="2 3">
    <name type="scientific">Rhizobium mesosinicum</name>
    <dbReference type="NCBI Taxonomy" id="335017"/>
    <lineage>
        <taxon>Bacteria</taxon>
        <taxon>Pseudomonadati</taxon>
        <taxon>Pseudomonadota</taxon>
        <taxon>Alphaproteobacteria</taxon>
        <taxon>Hyphomicrobiales</taxon>
        <taxon>Rhizobiaceae</taxon>
        <taxon>Rhizobium/Agrobacterium group</taxon>
        <taxon>Rhizobium</taxon>
    </lineage>
</organism>
<protein>
    <recommendedName>
        <fullName evidence="1">Linalool dehydratase/isomerase domain-containing protein</fullName>
    </recommendedName>
</protein>
<gene>
    <name evidence="2" type="ORF">JNB85_01395</name>
</gene>
<evidence type="ECO:0000313" key="2">
    <source>
        <dbReference type="EMBL" id="MBW9051062.1"/>
    </source>
</evidence>